<dbReference type="InterPro" id="IPR027417">
    <property type="entry name" value="P-loop_NTPase"/>
</dbReference>
<feature type="region of interest" description="Disordered" evidence="3">
    <location>
        <begin position="256"/>
        <end position="354"/>
    </location>
</feature>
<dbReference type="AlphaFoldDB" id="A0A7S2RX52"/>
<protein>
    <submittedName>
        <fullName evidence="4">Uncharacterized protein</fullName>
    </submittedName>
</protein>
<name>A0A7S2RX52_9STRA</name>
<keyword evidence="1" id="KW-0547">Nucleotide-binding</keyword>
<evidence type="ECO:0000256" key="2">
    <source>
        <dbReference type="ARBA" id="ARBA00023134"/>
    </source>
</evidence>
<accession>A0A7S2RX52</accession>
<dbReference type="InterPro" id="IPR025662">
    <property type="entry name" value="Sigma_54_int_dom_ATP-bd_1"/>
</dbReference>
<evidence type="ECO:0000256" key="3">
    <source>
        <dbReference type="SAM" id="MobiDB-lite"/>
    </source>
</evidence>
<evidence type="ECO:0000256" key="1">
    <source>
        <dbReference type="ARBA" id="ARBA00022741"/>
    </source>
</evidence>
<dbReference type="SUPFAM" id="SSF52540">
    <property type="entry name" value="P-loop containing nucleoside triphosphate hydrolases"/>
    <property type="match status" value="1"/>
</dbReference>
<evidence type="ECO:0000313" key="4">
    <source>
        <dbReference type="EMBL" id="CAD9682157.1"/>
    </source>
</evidence>
<dbReference type="GO" id="GO:0005525">
    <property type="term" value="F:GTP binding"/>
    <property type="evidence" value="ECO:0007669"/>
    <property type="project" value="UniProtKB-KW"/>
</dbReference>
<gene>
    <name evidence="4" type="ORF">RMAR1173_LOCUS8514</name>
</gene>
<keyword evidence="2" id="KW-0342">GTP-binding</keyword>
<proteinExistence type="predicted"/>
<dbReference type="PROSITE" id="PS00675">
    <property type="entry name" value="SIGMA54_INTERACT_1"/>
    <property type="match status" value="1"/>
</dbReference>
<dbReference type="Pfam" id="PF08477">
    <property type="entry name" value="Roc"/>
    <property type="match status" value="1"/>
</dbReference>
<reference evidence="4" key="1">
    <citation type="submission" date="2021-01" db="EMBL/GenBank/DDBJ databases">
        <authorList>
            <person name="Corre E."/>
            <person name="Pelletier E."/>
            <person name="Niang G."/>
            <person name="Scheremetjew M."/>
            <person name="Finn R."/>
            <person name="Kale V."/>
            <person name="Holt S."/>
            <person name="Cochrane G."/>
            <person name="Meng A."/>
            <person name="Brown T."/>
            <person name="Cohen L."/>
        </authorList>
    </citation>
    <scope>NUCLEOTIDE SEQUENCE</scope>
    <source>
        <strain evidence="4">CCMP1243</strain>
    </source>
</reference>
<feature type="compositionally biased region" description="Low complexity" evidence="3">
    <location>
        <begin position="306"/>
        <end position="321"/>
    </location>
</feature>
<dbReference type="EMBL" id="HBHJ01013051">
    <property type="protein sequence ID" value="CAD9682157.1"/>
    <property type="molecule type" value="Transcribed_RNA"/>
</dbReference>
<sequence>MMKGQESERVIRVLVVGDSGSGKTALIRALEHQAVPPLGADAPTVGCAITVLEHRVRPGDGAALMVECWEVGGHDAFRPARAVLYREREFDACIVVADSTSESTQASQRWWVDELSSRAPFSWGVDSFRADSADLEASLPLPVPSTLGILHGSQGAPDGRIRWVRRLSGEIPLLCVATKADRLLDAARRQSEDSGAVGLVMSCVDPFRHLPVFHQLFDLAWDNKKEGSPSAWAPVVLNRGPLDSALGTRSRYGTGLGEVGGHGEGGAGWNGAAEGTSGVTGRAGGTTMPGRTAPGAGAALESDGTSSSSSSSPPRPRLLSGRSKDSFSAAACDEGQQQRAASGPPIPLNKAKEL</sequence>
<dbReference type="Gene3D" id="3.40.50.300">
    <property type="entry name" value="P-loop containing nucleotide triphosphate hydrolases"/>
    <property type="match status" value="1"/>
</dbReference>
<feature type="compositionally biased region" description="Gly residues" evidence="3">
    <location>
        <begin position="256"/>
        <end position="269"/>
    </location>
</feature>
<organism evidence="4">
    <name type="scientific">Rhizochromulina marina</name>
    <dbReference type="NCBI Taxonomy" id="1034831"/>
    <lineage>
        <taxon>Eukaryota</taxon>
        <taxon>Sar</taxon>
        <taxon>Stramenopiles</taxon>
        <taxon>Ochrophyta</taxon>
        <taxon>Dictyochophyceae</taxon>
        <taxon>Rhizochromulinales</taxon>
        <taxon>Rhizochromulina</taxon>
    </lineage>
</organism>
<dbReference type="PANTHER" id="PTHR24073">
    <property type="entry name" value="DRAB5-RELATED"/>
    <property type="match status" value="1"/>
</dbReference>